<evidence type="ECO:0000256" key="7">
    <source>
        <dbReference type="ARBA" id="ARBA00023136"/>
    </source>
</evidence>
<keyword evidence="5" id="KW-0067">ATP-binding</keyword>
<feature type="transmembrane region" description="Helical" evidence="8">
    <location>
        <begin position="63"/>
        <end position="81"/>
    </location>
</feature>
<evidence type="ECO:0000313" key="11">
    <source>
        <dbReference type="EMBL" id="ANX11423.1"/>
    </source>
</evidence>
<dbReference type="InterPro" id="IPR017871">
    <property type="entry name" value="ABC_transporter-like_CS"/>
</dbReference>
<dbReference type="Pfam" id="PF00664">
    <property type="entry name" value="ABC_membrane"/>
    <property type="match status" value="1"/>
</dbReference>
<feature type="domain" description="ABC transporter" evidence="9">
    <location>
        <begin position="344"/>
        <end position="578"/>
    </location>
</feature>
<dbReference type="OrthoDB" id="9762778at2"/>
<proteinExistence type="inferred from homology"/>
<dbReference type="FunFam" id="3.40.50.300:FF:000218">
    <property type="entry name" value="Multidrug ABC transporter ATP-binding protein"/>
    <property type="match status" value="1"/>
</dbReference>
<feature type="domain" description="ABC transmembrane type-1" evidence="10">
    <location>
        <begin position="29"/>
        <end position="307"/>
    </location>
</feature>
<organism evidence="11 12">
    <name type="scientific">Fictibacillus arsenicus</name>
    <dbReference type="NCBI Taxonomy" id="255247"/>
    <lineage>
        <taxon>Bacteria</taxon>
        <taxon>Bacillati</taxon>
        <taxon>Bacillota</taxon>
        <taxon>Bacilli</taxon>
        <taxon>Bacillales</taxon>
        <taxon>Fictibacillaceae</taxon>
        <taxon>Fictibacillus</taxon>
    </lineage>
</organism>
<feature type="transmembrane region" description="Helical" evidence="8">
    <location>
        <begin position="25"/>
        <end position="43"/>
    </location>
</feature>
<gene>
    <name evidence="11" type="ORF">ABE41_005340</name>
</gene>
<dbReference type="KEGG" id="far:ABE41_005340"/>
<comment type="similarity">
    <text evidence="2">Belongs to the ABC transporter superfamily.</text>
</comment>
<evidence type="ECO:0000259" key="10">
    <source>
        <dbReference type="PROSITE" id="PS50929"/>
    </source>
</evidence>
<dbReference type="InterPro" id="IPR027417">
    <property type="entry name" value="P-loop_NTPase"/>
</dbReference>
<dbReference type="InterPro" id="IPR036640">
    <property type="entry name" value="ABC1_TM_sf"/>
</dbReference>
<dbReference type="PROSITE" id="PS00211">
    <property type="entry name" value="ABC_TRANSPORTER_1"/>
    <property type="match status" value="1"/>
</dbReference>
<evidence type="ECO:0000313" key="12">
    <source>
        <dbReference type="Proteomes" id="UP000077412"/>
    </source>
</evidence>
<dbReference type="EMBL" id="CP016761">
    <property type="protein sequence ID" value="ANX11423.1"/>
    <property type="molecule type" value="Genomic_DNA"/>
</dbReference>
<dbReference type="SMART" id="SM00382">
    <property type="entry name" value="AAA"/>
    <property type="match status" value="1"/>
</dbReference>
<dbReference type="GO" id="GO:0016887">
    <property type="term" value="F:ATP hydrolysis activity"/>
    <property type="evidence" value="ECO:0007669"/>
    <property type="project" value="InterPro"/>
</dbReference>
<evidence type="ECO:0000256" key="4">
    <source>
        <dbReference type="ARBA" id="ARBA00022741"/>
    </source>
</evidence>
<dbReference type="GO" id="GO:0005524">
    <property type="term" value="F:ATP binding"/>
    <property type="evidence" value="ECO:0007669"/>
    <property type="project" value="UniProtKB-KW"/>
</dbReference>
<keyword evidence="4" id="KW-0547">Nucleotide-binding</keyword>
<dbReference type="PANTHER" id="PTHR43394">
    <property type="entry name" value="ATP-DEPENDENT PERMEASE MDL1, MITOCHONDRIAL"/>
    <property type="match status" value="1"/>
</dbReference>
<dbReference type="Pfam" id="PF00005">
    <property type="entry name" value="ABC_tran"/>
    <property type="match status" value="1"/>
</dbReference>
<dbReference type="Gene3D" id="1.20.1560.10">
    <property type="entry name" value="ABC transporter type 1, transmembrane domain"/>
    <property type="match status" value="1"/>
</dbReference>
<protein>
    <recommendedName>
        <fullName evidence="13">ABC transporter ATP-binding protein</fullName>
    </recommendedName>
</protein>
<dbReference type="InterPro" id="IPR039421">
    <property type="entry name" value="Type_1_exporter"/>
</dbReference>
<evidence type="ECO:0000256" key="3">
    <source>
        <dbReference type="ARBA" id="ARBA00022692"/>
    </source>
</evidence>
<keyword evidence="3 8" id="KW-0812">Transmembrane</keyword>
<feature type="transmembrane region" description="Helical" evidence="8">
    <location>
        <begin position="257"/>
        <end position="274"/>
    </location>
</feature>
<feature type="transmembrane region" description="Helical" evidence="8">
    <location>
        <begin position="150"/>
        <end position="181"/>
    </location>
</feature>
<accession>A0A1B1Z1U7</accession>
<evidence type="ECO:0008006" key="13">
    <source>
        <dbReference type="Google" id="ProtNLM"/>
    </source>
</evidence>
<reference evidence="11 12" key="1">
    <citation type="submission" date="2016-08" db="EMBL/GenBank/DDBJ databases">
        <title>Complete genome sequence of Fictibacillus arsenicus G25-54, a strain with toxicity to nematodes and a potential arsenic-resistance activity.</title>
        <authorList>
            <person name="Zheng Z."/>
        </authorList>
    </citation>
    <scope>NUCLEOTIDE SEQUENCE [LARGE SCALE GENOMIC DNA]</scope>
    <source>
        <strain evidence="11 12">G25-54</strain>
    </source>
</reference>
<dbReference type="InterPro" id="IPR003439">
    <property type="entry name" value="ABC_transporter-like_ATP-bd"/>
</dbReference>
<dbReference type="CDD" id="cd07346">
    <property type="entry name" value="ABC_6TM_exporters"/>
    <property type="match status" value="1"/>
</dbReference>
<keyword evidence="12" id="KW-1185">Reference proteome</keyword>
<dbReference type="STRING" id="255247.ABE41_005340"/>
<dbReference type="SUPFAM" id="SSF52540">
    <property type="entry name" value="P-loop containing nucleoside triphosphate hydrolases"/>
    <property type="match status" value="1"/>
</dbReference>
<keyword evidence="7 8" id="KW-0472">Membrane</keyword>
<dbReference type="InterPro" id="IPR011527">
    <property type="entry name" value="ABC1_TM_dom"/>
</dbReference>
<dbReference type="GO" id="GO:0005886">
    <property type="term" value="C:plasma membrane"/>
    <property type="evidence" value="ECO:0007669"/>
    <property type="project" value="UniProtKB-SubCell"/>
</dbReference>
<comment type="subcellular location">
    <subcellularLocation>
        <location evidence="1">Cell membrane</location>
        <topology evidence="1">Multi-pass membrane protein</topology>
    </subcellularLocation>
</comment>
<dbReference type="PROSITE" id="PS50929">
    <property type="entry name" value="ABC_TM1F"/>
    <property type="match status" value="1"/>
</dbReference>
<evidence type="ECO:0000256" key="1">
    <source>
        <dbReference type="ARBA" id="ARBA00004651"/>
    </source>
</evidence>
<dbReference type="PROSITE" id="PS50893">
    <property type="entry name" value="ABC_TRANSPORTER_2"/>
    <property type="match status" value="1"/>
</dbReference>
<dbReference type="RefSeq" id="WP_066287244.1">
    <property type="nucleotide sequence ID" value="NZ_CP016761.1"/>
</dbReference>
<evidence type="ECO:0000259" key="9">
    <source>
        <dbReference type="PROSITE" id="PS50893"/>
    </source>
</evidence>
<dbReference type="AlphaFoldDB" id="A0A1B1Z1U7"/>
<evidence type="ECO:0000256" key="6">
    <source>
        <dbReference type="ARBA" id="ARBA00022989"/>
    </source>
</evidence>
<name>A0A1B1Z1U7_9BACL</name>
<dbReference type="PANTHER" id="PTHR43394:SF1">
    <property type="entry name" value="ATP-BINDING CASSETTE SUB-FAMILY B MEMBER 10, MITOCHONDRIAL"/>
    <property type="match status" value="1"/>
</dbReference>
<evidence type="ECO:0000256" key="8">
    <source>
        <dbReference type="SAM" id="Phobius"/>
    </source>
</evidence>
<evidence type="ECO:0000256" key="5">
    <source>
        <dbReference type="ARBA" id="ARBA00022840"/>
    </source>
</evidence>
<evidence type="ECO:0000256" key="2">
    <source>
        <dbReference type="ARBA" id="ARBA00005417"/>
    </source>
</evidence>
<dbReference type="Proteomes" id="UP000077412">
    <property type="component" value="Chromosome"/>
</dbReference>
<dbReference type="SUPFAM" id="SSF90123">
    <property type="entry name" value="ABC transporter transmembrane region"/>
    <property type="match status" value="1"/>
</dbReference>
<dbReference type="InterPro" id="IPR003593">
    <property type="entry name" value="AAA+_ATPase"/>
</dbReference>
<dbReference type="Gene3D" id="3.40.50.300">
    <property type="entry name" value="P-loop containing nucleotide triphosphate hydrolases"/>
    <property type="match status" value="1"/>
</dbReference>
<sequence length="592" mass="67434">METLKASHLFKVYLWTLSFLKPYKWLFSLVILSSIFITGIELLIPKFIQYFIDVIVPEKNTKLFFSLLGATTGLLAIMIYLSTVRNNLQRIVQEKASRDIHFNIFSHLRKLGFSYFEKTPIGDTLSLMNTEVTAVQNLYRQFIPFMIQEAIFSIIAIFILFTMNVKLALIIIPAFLLYYLIGPRFERKASLLSKELSTNRIALNKKIYETISSLLEVRAYSSEKWEYGRLNDKVITYNKSMIKAYLYAYIRGTVRRLSYYAGAIAILIYGSILVRSNSLTVGEFSAFLLYYFTAMHRLTAVITSMTEQRVLMYQVDKIYQMVNIKPDVNDPERPSLLSEVKGHVEFEDVHFRYPASDDILKGFNLNVKPGERIAFVGTSGNGKSTLLKLLGRFYDPSKGDILLDGVSLKDLKLSQIRDSIGYVFQETYLFGSSIRENIRFGNPDATDEQIEAAAKAAYAHDFILELENGYDTLIGERGIKLSGGQKQRISLARMFLKDPKIILLDEATSALDNVSEVEVQRALDTLLKGKTTFTVAHRLSTVQDYDQIVVIEQGKAAEKGTYEELMARKGIFYHLSEGHHGTQLPIAEKEIV</sequence>
<keyword evidence="6 8" id="KW-1133">Transmembrane helix</keyword>
<dbReference type="GO" id="GO:0015421">
    <property type="term" value="F:ABC-type oligopeptide transporter activity"/>
    <property type="evidence" value="ECO:0007669"/>
    <property type="project" value="TreeGrafter"/>
</dbReference>